<dbReference type="SUPFAM" id="SSF47473">
    <property type="entry name" value="EF-hand"/>
    <property type="match status" value="1"/>
</dbReference>
<dbReference type="Gene3D" id="1.10.238.10">
    <property type="entry name" value="EF-hand"/>
    <property type="match status" value="1"/>
</dbReference>
<feature type="compositionally biased region" description="Low complexity" evidence="3">
    <location>
        <begin position="65"/>
        <end position="76"/>
    </location>
</feature>
<protein>
    <recommendedName>
        <fullName evidence="4">EF-hand domain-containing protein</fullName>
    </recommendedName>
</protein>
<dbReference type="GO" id="GO:0005509">
    <property type="term" value="F:calcium ion binding"/>
    <property type="evidence" value="ECO:0007669"/>
    <property type="project" value="InterPro"/>
</dbReference>
<dbReference type="PROSITE" id="PS50222">
    <property type="entry name" value="EF_HAND_2"/>
    <property type="match status" value="2"/>
</dbReference>
<reference evidence="6" key="1">
    <citation type="submission" date="2016-02" db="EMBL/GenBank/DDBJ databases">
        <title>Draft genome sequence of Microdochium bolleyi, a fungal endophyte of beachgrass.</title>
        <authorList>
            <consortium name="DOE Joint Genome Institute"/>
            <person name="David A.S."/>
            <person name="May G."/>
            <person name="Haridas S."/>
            <person name="Lim J."/>
            <person name="Wang M."/>
            <person name="Labutti K."/>
            <person name="Lipzen A."/>
            <person name="Barry K."/>
            <person name="Grigoriev I.V."/>
        </authorList>
    </citation>
    <scope>NUCLEOTIDE SEQUENCE [LARGE SCALE GENOMIC DNA]</scope>
    <source>
        <strain evidence="6">J235TASD1</strain>
    </source>
</reference>
<feature type="compositionally biased region" description="Basic and acidic residues" evidence="3">
    <location>
        <begin position="306"/>
        <end position="320"/>
    </location>
</feature>
<dbReference type="PROSITE" id="PS00018">
    <property type="entry name" value="EF_HAND_1"/>
    <property type="match status" value="2"/>
</dbReference>
<evidence type="ECO:0000313" key="5">
    <source>
        <dbReference type="EMBL" id="KXJ94761.1"/>
    </source>
</evidence>
<dbReference type="OrthoDB" id="429467at2759"/>
<dbReference type="InterPro" id="IPR002048">
    <property type="entry name" value="EF_hand_dom"/>
</dbReference>
<dbReference type="EMBL" id="KQ964247">
    <property type="protein sequence ID" value="KXJ94761.1"/>
    <property type="molecule type" value="Genomic_DNA"/>
</dbReference>
<evidence type="ECO:0000256" key="2">
    <source>
        <dbReference type="ARBA" id="ARBA00022837"/>
    </source>
</evidence>
<organism evidence="5 6">
    <name type="scientific">Microdochium bolleyi</name>
    <dbReference type="NCBI Taxonomy" id="196109"/>
    <lineage>
        <taxon>Eukaryota</taxon>
        <taxon>Fungi</taxon>
        <taxon>Dikarya</taxon>
        <taxon>Ascomycota</taxon>
        <taxon>Pezizomycotina</taxon>
        <taxon>Sordariomycetes</taxon>
        <taxon>Xylariomycetidae</taxon>
        <taxon>Xylariales</taxon>
        <taxon>Microdochiaceae</taxon>
        <taxon>Microdochium</taxon>
    </lineage>
</organism>
<feature type="compositionally biased region" description="Low complexity" evidence="3">
    <location>
        <begin position="95"/>
        <end position="109"/>
    </location>
</feature>
<dbReference type="InterPro" id="IPR011992">
    <property type="entry name" value="EF-hand-dom_pair"/>
</dbReference>
<accession>A0A136JC72</accession>
<keyword evidence="2" id="KW-0106">Calcium</keyword>
<dbReference type="Proteomes" id="UP000070501">
    <property type="component" value="Unassembled WGS sequence"/>
</dbReference>
<feature type="region of interest" description="Disordered" evidence="3">
    <location>
        <begin position="1"/>
        <end position="121"/>
    </location>
</feature>
<name>A0A136JC72_9PEZI</name>
<evidence type="ECO:0000259" key="4">
    <source>
        <dbReference type="PROSITE" id="PS50222"/>
    </source>
</evidence>
<sequence length="320" mass="32716">MSSAASGYKPSPLGYGSPSARNSPFRRPESPGSPSPVTNSPFRNANVTPTTSPTKQQSNASFAHSRLGSTASASAASPPPLSPGLDGSNRTPRFGGSSSGNNNNSNSNSMPSHTSSHLGSPAMISRTTAAPAAPPANSTSVNGNALSQLQASQVRTLRDGFQILDRNSDGVVTREDVADMLDQLVFMNSIASTLAAMSPSTELLSAFSAFDDDDSGQIDLAELRDALLTTAPEPGERSLTASEVDRIVSGYSGRRAFSKSSVMAAARDHHGGGGGGGGGGFGGGAKKGEVFKYHEFVQSIVGGGRDNSETSSSRDDGSED</sequence>
<dbReference type="STRING" id="196109.A0A136JC72"/>
<evidence type="ECO:0000256" key="3">
    <source>
        <dbReference type="SAM" id="MobiDB-lite"/>
    </source>
</evidence>
<gene>
    <name evidence="5" type="ORF">Micbo1qcDRAFT_193853</name>
</gene>
<dbReference type="AlphaFoldDB" id="A0A136JC72"/>
<dbReference type="SMART" id="SM00054">
    <property type="entry name" value="EFh"/>
    <property type="match status" value="2"/>
</dbReference>
<dbReference type="PANTHER" id="PTHR23049">
    <property type="entry name" value="MYOSIN REGULATORY LIGHT CHAIN 2"/>
    <property type="match status" value="1"/>
</dbReference>
<feature type="domain" description="EF-hand" evidence="4">
    <location>
        <begin position="198"/>
        <end position="233"/>
    </location>
</feature>
<keyword evidence="6" id="KW-1185">Reference proteome</keyword>
<dbReference type="InterPro" id="IPR050403">
    <property type="entry name" value="Myosin_RLC"/>
</dbReference>
<dbReference type="InterPro" id="IPR018247">
    <property type="entry name" value="EF_Hand_1_Ca_BS"/>
</dbReference>
<dbReference type="Pfam" id="PF13202">
    <property type="entry name" value="EF-hand_5"/>
    <property type="match status" value="2"/>
</dbReference>
<dbReference type="InParanoid" id="A0A136JC72"/>
<feature type="domain" description="EF-hand" evidence="4">
    <location>
        <begin position="152"/>
        <end position="187"/>
    </location>
</feature>
<feature type="compositionally biased region" description="Polar residues" evidence="3">
    <location>
        <begin position="35"/>
        <end position="62"/>
    </location>
</feature>
<keyword evidence="1" id="KW-0677">Repeat</keyword>
<evidence type="ECO:0000256" key="1">
    <source>
        <dbReference type="ARBA" id="ARBA00022737"/>
    </source>
</evidence>
<evidence type="ECO:0000313" key="6">
    <source>
        <dbReference type="Proteomes" id="UP000070501"/>
    </source>
</evidence>
<proteinExistence type="predicted"/>
<feature type="region of interest" description="Disordered" evidence="3">
    <location>
        <begin position="301"/>
        <end position="320"/>
    </location>
</feature>